<evidence type="ECO:0000256" key="2">
    <source>
        <dbReference type="ARBA" id="ARBA00023125"/>
    </source>
</evidence>
<name>A0A9D1GL29_9FIRM</name>
<sequence length="208" mass="24663">MKQKNSLKSIVYQETLDGIIRGEYKANQIINEQELVEKFGFSKAPIREALLSLCNEGVLHNIPRYGYEVVRLTSEDAAFILRYRFHLEGGFLKDCYQRISEEQLDELAQLDDLCNETSDDLWVHWEHNTHFHLKLLSCAGNEYACQELQRSMDILKRAYAQVYWNRWNNLYNPMDMRYHKQILSCIRQKNISEALHYLELDLKDFGCM</sequence>
<dbReference type="SMART" id="SM00345">
    <property type="entry name" value="HTH_GNTR"/>
    <property type="match status" value="1"/>
</dbReference>
<reference evidence="5" key="2">
    <citation type="journal article" date="2021" name="PeerJ">
        <title>Extensive microbial diversity within the chicken gut microbiome revealed by metagenomics and culture.</title>
        <authorList>
            <person name="Gilroy R."/>
            <person name="Ravi A."/>
            <person name="Getino M."/>
            <person name="Pursley I."/>
            <person name="Horton D.L."/>
            <person name="Alikhan N.F."/>
            <person name="Baker D."/>
            <person name="Gharbi K."/>
            <person name="Hall N."/>
            <person name="Watson M."/>
            <person name="Adriaenssens E.M."/>
            <person name="Foster-Nyarko E."/>
            <person name="Jarju S."/>
            <person name="Secka A."/>
            <person name="Antonio M."/>
            <person name="Oren A."/>
            <person name="Chaudhuri R.R."/>
            <person name="La Ragione R."/>
            <person name="Hildebrand F."/>
            <person name="Pallen M.J."/>
        </authorList>
    </citation>
    <scope>NUCLEOTIDE SEQUENCE</scope>
    <source>
        <strain evidence="5">CHK123-3438</strain>
    </source>
</reference>
<dbReference type="PANTHER" id="PTHR43537:SF24">
    <property type="entry name" value="GLUCONATE OPERON TRANSCRIPTIONAL REPRESSOR"/>
    <property type="match status" value="1"/>
</dbReference>
<proteinExistence type="predicted"/>
<dbReference type="InterPro" id="IPR008920">
    <property type="entry name" value="TF_FadR/GntR_C"/>
</dbReference>
<evidence type="ECO:0000256" key="3">
    <source>
        <dbReference type="ARBA" id="ARBA00023163"/>
    </source>
</evidence>
<dbReference type="Gene3D" id="1.10.10.10">
    <property type="entry name" value="Winged helix-like DNA-binding domain superfamily/Winged helix DNA-binding domain"/>
    <property type="match status" value="1"/>
</dbReference>
<dbReference type="Gene3D" id="1.20.120.530">
    <property type="entry name" value="GntR ligand-binding domain-like"/>
    <property type="match status" value="1"/>
</dbReference>
<evidence type="ECO:0000313" key="5">
    <source>
        <dbReference type="EMBL" id="HIT42915.1"/>
    </source>
</evidence>
<accession>A0A9D1GL29</accession>
<dbReference type="Proteomes" id="UP000886860">
    <property type="component" value="Unassembled WGS sequence"/>
</dbReference>
<organism evidence="5 6">
    <name type="scientific">Candidatus Caccovicinus merdipullorum</name>
    <dbReference type="NCBI Taxonomy" id="2840724"/>
    <lineage>
        <taxon>Bacteria</taxon>
        <taxon>Bacillati</taxon>
        <taxon>Bacillota</taxon>
        <taxon>Clostridia</taxon>
        <taxon>Eubacteriales</taxon>
        <taxon>Candidatus Caccovicinus</taxon>
    </lineage>
</organism>
<dbReference type="InterPro" id="IPR000524">
    <property type="entry name" value="Tscrpt_reg_HTH_GntR"/>
</dbReference>
<reference evidence="5" key="1">
    <citation type="submission" date="2020-10" db="EMBL/GenBank/DDBJ databases">
        <authorList>
            <person name="Gilroy R."/>
        </authorList>
    </citation>
    <scope>NUCLEOTIDE SEQUENCE</scope>
    <source>
        <strain evidence="5">CHK123-3438</strain>
    </source>
</reference>
<dbReference type="AlphaFoldDB" id="A0A9D1GL29"/>
<evidence type="ECO:0000313" key="6">
    <source>
        <dbReference type="Proteomes" id="UP000886860"/>
    </source>
</evidence>
<keyword evidence="2" id="KW-0238">DNA-binding</keyword>
<dbReference type="SMART" id="SM00895">
    <property type="entry name" value="FCD"/>
    <property type="match status" value="1"/>
</dbReference>
<dbReference type="EMBL" id="DVKS01000208">
    <property type="protein sequence ID" value="HIT42915.1"/>
    <property type="molecule type" value="Genomic_DNA"/>
</dbReference>
<dbReference type="SUPFAM" id="SSF46785">
    <property type="entry name" value="Winged helix' DNA-binding domain"/>
    <property type="match status" value="1"/>
</dbReference>
<dbReference type="PROSITE" id="PS50949">
    <property type="entry name" value="HTH_GNTR"/>
    <property type="match status" value="1"/>
</dbReference>
<dbReference type="Pfam" id="PF00392">
    <property type="entry name" value="GntR"/>
    <property type="match status" value="1"/>
</dbReference>
<gene>
    <name evidence="5" type="ORF">IAB60_12615</name>
</gene>
<feature type="domain" description="HTH gntR-type" evidence="4">
    <location>
        <begin position="5"/>
        <end position="72"/>
    </location>
</feature>
<dbReference type="GO" id="GO:0003677">
    <property type="term" value="F:DNA binding"/>
    <property type="evidence" value="ECO:0007669"/>
    <property type="project" value="UniProtKB-KW"/>
</dbReference>
<dbReference type="SUPFAM" id="SSF48008">
    <property type="entry name" value="GntR ligand-binding domain-like"/>
    <property type="match status" value="1"/>
</dbReference>
<keyword evidence="1" id="KW-0805">Transcription regulation</keyword>
<dbReference type="InterPro" id="IPR011711">
    <property type="entry name" value="GntR_C"/>
</dbReference>
<evidence type="ECO:0000259" key="4">
    <source>
        <dbReference type="PROSITE" id="PS50949"/>
    </source>
</evidence>
<dbReference type="Pfam" id="PF07729">
    <property type="entry name" value="FCD"/>
    <property type="match status" value="1"/>
</dbReference>
<protein>
    <submittedName>
        <fullName evidence="5">GntR family transcriptional regulator</fullName>
    </submittedName>
</protein>
<dbReference type="InterPro" id="IPR036388">
    <property type="entry name" value="WH-like_DNA-bd_sf"/>
</dbReference>
<dbReference type="InterPro" id="IPR036390">
    <property type="entry name" value="WH_DNA-bd_sf"/>
</dbReference>
<comment type="caution">
    <text evidence="5">The sequence shown here is derived from an EMBL/GenBank/DDBJ whole genome shotgun (WGS) entry which is preliminary data.</text>
</comment>
<keyword evidence="3" id="KW-0804">Transcription</keyword>
<dbReference type="GO" id="GO:0003700">
    <property type="term" value="F:DNA-binding transcription factor activity"/>
    <property type="evidence" value="ECO:0007669"/>
    <property type="project" value="InterPro"/>
</dbReference>
<evidence type="ECO:0000256" key="1">
    <source>
        <dbReference type="ARBA" id="ARBA00023015"/>
    </source>
</evidence>
<dbReference type="PANTHER" id="PTHR43537">
    <property type="entry name" value="TRANSCRIPTIONAL REGULATOR, GNTR FAMILY"/>
    <property type="match status" value="1"/>
</dbReference>